<dbReference type="OrthoDB" id="9796567at2"/>
<sequence length="296" mass="31621">MPTSPLNASSTLTRAATTVAAAVLLGLAIGGGWVVSQVRMAPSAVPAEMSVSSASGKARRSLSAGTHQTLQRASSGPGWNELTSVQREVLAPLKERWVTMGELTKRRWISLADGFDQLPPEDQEKLQQRMQTWSSLSVQQRNQARLNFFTSRQLSPEDLQAKWDAYQALSSEEKRRLAAKAAPKTRGAATALRPQSKRKLATIPAASTTPQTVANPPKILLPPPQPPVRQQPAPAAPVIPPVAPPPVQTAPVVVPQAAPVISLPPLGDNAPVEQVTDRDASVSHSHPDFPPIHSPQ</sequence>
<feature type="region of interest" description="Disordered" evidence="1">
    <location>
        <begin position="205"/>
        <end position="240"/>
    </location>
</feature>
<feature type="compositionally biased region" description="Polar residues" evidence="1">
    <location>
        <begin position="205"/>
        <end position="214"/>
    </location>
</feature>
<protein>
    <submittedName>
        <fullName evidence="3">DUF3106 domain-containing protein</fullName>
    </submittedName>
</protein>
<evidence type="ECO:0000313" key="3">
    <source>
        <dbReference type="EMBL" id="PEH88882.1"/>
    </source>
</evidence>
<feature type="compositionally biased region" description="Pro residues" evidence="1">
    <location>
        <begin position="219"/>
        <end position="240"/>
    </location>
</feature>
<evidence type="ECO:0000256" key="2">
    <source>
        <dbReference type="SAM" id="Phobius"/>
    </source>
</evidence>
<feature type="compositionally biased region" description="Basic and acidic residues" evidence="1">
    <location>
        <begin position="275"/>
        <end position="287"/>
    </location>
</feature>
<dbReference type="STRING" id="1219032.GCA_001515545_01701"/>
<feature type="region of interest" description="Disordered" evidence="1">
    <location>
        <begin position="261"/>
        <end position="296"/>
    </location>
</feature>
<keyword evidence="2" id="KW-1133">Transmembrane helix</keyword>
<dbReference type="GeneID" id="80800942"/>
<organism evidence="3 4">
    <name type="scientific">Comamonas terrigena</name>
    <dbReference type="NCBI Taxonomy" id="32013"/>
    <lineage>
        <taxon>Bacteria</taxon>
        <taxon>Pseudomonadati</taxon>
        <taxon>Pseudomonadota</taxon>
        <taxon>Betaproteobacteria</taxon>
        <taxon>Burkholderiales</taxon>
        <taxon>Comamonadaceae</taxon>
        <taxon>Comamonas</taxon>
    </lineage>
</organism>
<evidence type="ECO:0000313" key="4">
    <source>
        <dbReference type="Proteomes" id="UP000220246"/>
    </source>
</evidence>
<dbReference type="AlphaFoldDB" id="A0A2A7UUE2"/>
<proteinExistence type="predicted"/>
<comment type="caution">
    <text evidence="3">The sequence shown here is derived from an EMBL/GenBank/DDBJ whole genome shotgun (WGS) entry which is preliminary data.</text>
</comment>
<gene>
    <name evidence="3" type="ORF">CRM82_10025</name>
</gene>
<keyword evidence="2" id="KW-0472">Membrane</keyword>
<feature type="compositionally biased region" description="Polar residues" evidence="1">
    <location>
        <begin position="63"/>
        <end position="74"/>
    </location>
</feature>
<reference evidence="4" key="1">
    <citation type="submission" date="2017-09" db="EMBL/GenBank/DDBJ databases">
        <title>FDA dAtabase for Regulatory Grade micrObial Sequences (FDA-ARGOS): Supporting development and validation of Infectious Disease Dx tests.</title>
        <authorList>
            <person name="Minogue T."/>
            <person name="Wolcott M."/>
            <person name="Wasieloski L."/>
            <person name="Aguilar W."/>
            <person name="Moore D."/>
            <person name="Tallon L."/>
            <person name="Sadzewicz L."/>
            <person name="Ott S."/>
            <person name="Zhao X."/>
            <person name="Nagaraj S."/>
            <person name="Vavikolanu K."/>
            <person name="Aluvathingal J."/>
            <person name="Nadendla S."/>
            <person name="Sichtig H."/>
        </authorList>
    </citation>
    <scope>NUCLEOTIDE SEQUENCE [LARGE SCALE GENOMIC DNA]</scope>
    <source>
        <strain evidence="4">FDAARGOS_394</strain>
    </source>
</reference>
<dbReference type="InterPro" id="IPR021455">
    <property type="entry name" value="DUF3106"/>
</dbReference>
<dbReference type="EMBL" id="PDEA01000001">
    <property type="protein sequence ID" value="PEH88882.1"/>
    <property type="molecule type" value="Genomic_DNA"/>
</dbReference>
<feature type="transmembrane region" description="Helical" evidence="2">
    <location>
        <begin position="12"/>
        <end position="35"/>
    </location>
</feature>
<name>A0A2A7UUE2_COMTR</name>
<keyword evidence="4" id="KW-1185">Reference proteome</keyword>
<evidence type="ECO:0000256" key="1">
    <source>
        <dbReference type="SAM" id="MobiDB-lite"/>
    </source>
</evidence>
<keyword evidence="2" id="KW-0812">Transmembrane</keyword>
<dbReference type="RefSeq" id="WP_083520397.1">
    <property type="nucleotide sequence ID" value="NZ_DALZSI010000007.1"/>
</dbReference>
<accession>A0A2A7UUE2</accession>
<feature type="region of interest" description="Disordered" evidence="1">
    <location>
        <begin position="50"/>
        <end position="79"/>
    </location>
</feature>
<dbReference type="Proteomes" id="UP000220246">
    <property type="component" value="Unassembled WGS sequence"/>
</dbReference>
<dbReference type="Pfam" id="PF11304">
    <property type="entry name" value="DUF3106"/>
    <property type="match status" value="1"/>
</dbReference>